<evidence type="ECO:0008006" key="5">
    <source>
        <dbReference type="Google" id="ProtNLM"/>
    </source>
</evidence>
<dbReference type="AlphaFoldDB" id="A0A1L9RLN3"/>
<dbReference type="InterPro" id="IPR051057">
    <property type="entry name" value="PI-PLC_domain"/>
</dbReference>
<reference evidence="4" key="1">
    <citation type="journal article" date="2017" name="Genome Biol.">
        <title>Comparative genomics reveals high biological diversity and specific adaptations in the industrially and medically important fungal genus Aspergillus.</title>
        <authorList>
            <person name="de Vries R.P."/>
            <person name="Riley R."/>
            <person name="Wiebenga A."/>
            <person name="Aguilar-Osorio G."/>
            <person name="Amillis S."/>
            <person name="Uchima C.A."/>
            <person name="Anderluh G."/>
            <person name="Asadollahi M."/>
            <person name="Askin M."/>
            <person name="Barry K."/>
            <person name="Battaglia E."/>
            <person name="Bayram O."/>
            <person name="Benocci T."/>
            <person name="Braus-Stromeyer S.A."/>
            <person name="Caldana C."/>
            <person name="Canovas D."/>
            <person name="Cerqueira G.C."/>
            <person name="Chen F."/>
            <person name="Chen W."/>
            <person name="Choi C."/>
            <person name="Clum A."/>
            <person name="Dos Santos R.A."/>
            <person name="Damasio A.R."/>
            <person name="Diallinas G."/>
            <person name="Emri T."/>
            <person name="Fekete E."/>
            <person name="Flipphi M."/>
            <person name="Freyberg S."/>
            <person name="Gallo A."/>
            <person name="Gournas C."/>
            <person name="Habgood R."/>
            <person name="Hainaut M."/>
            <person name="Harispe M.L."/>
            <person name="Henrissat B."/>
            <person name="Hilden K.S."/>
            <person name="Hope R."/>
            <person name="Hossain A."/>
            <person name="Karabika E."/>
            <person name="Karaffa L."/>
            <person name="Karanyi Z."/>
            <person name="Krasevec N."/>
            <person name="Kuo A."/>
            <person name="Kusch H."/>
            <person name="LaButti K."/>
            <person name="Lagendijk E.L."/>
            <person name="Lapidus A."/>
            <person name="Levasseur A."/>
            <person name="Lindquist E."/>
            <person name="Lipzen A."/>
            <person name="Logrieco A.F."/>
            <person name="MacCabe A."/>
            <person name="Maekelae M.R."/>
            <person name="Malavazi I."/>
            <person name="Melin P."/>
            <person name="Meyer V."/>
            <person name="Mielnichuk N."/>
            <person name="Miskei M."/>
            <person name="Molnar A.P."/>
            <person name="Mule G."/>
            <person name="Ngan C.Y."/>
            <person name="Orejas M."/>
            <person name="Orosz E."/>
            <person name="Ouedraogo J.P."/>
            <person name="Overkamp K.M."/>
            <person name="Park H.-S."/>
            <person name="Perrone G."/>
            <person name="Piumi F."/>
            <person name="Punt P.J."/>
            <person name="Ram A.F."/>
            <person name="Ramon A."/>
            <person name="Rauscher S."/>
            <person name="Record E."/>
            <person name="Riano-Pachon D.M."/>
            <person name="Robert V."/>
            <person name="Roehrig J."/>
            <person name="Ruller R."/>
            <person name="Salamov A."/>
            <person name="Salih N.S."/>
            <person name="Samson R.A."/>
            <person name="Sandor E."/>
            <person name="Sanguinetti M."/>
            <person name="Schuetze T."/>
            <person name="Sepcic K."/>
            <person name="Shelest E."/>
            <person name="Sherlock G."/>
            <person name="Sophianopoulou V."/>
            <person name="Squina F.M."/>
            <person name="Sun H."/>
            <person name="Susca A."/>
            <person name="Todd R.B."/>
            <person name="Tsang A."/>
            <person name="Unkles S.E."/>
            <person name="van de Wiele N."/>
            <person name="van Rossen-Uffink D."/>
            <person name="Oliveira J.V."/>
            <person name="Vesth T.C."/>
            <person name="Visser J."/>
            <person name="Yu J.-H."/>
            <person name="Zhou M."/>
            <person name="Andersen M.R."/>
            <person name="Archer D.B."/>
            <person name="Baker S.E."/>
            <person name="Benoit I."/>
            <person name="Brakhage A.A."/>
            <person name="Braus G.H."/>
            <person name="Fischer R."/>
            <person name="Frisvad J.C."/>
            <person name="Goldman G.H."/>
            <person name="Houbraken J."/>
            <person name="Oakley B."/>
            <person name="Pocsi I."/>
            <person name="Scazzocchio C."/>
            <person name="Seiboth B."/>
            <person name="vanKuyk P.A."/>
            <person name="Wortman J."/>
            <person name="Dyer P.S."/>
            <person name="Grigoriev I.V."/>
        </authorList>
    </citation>
    <scope>NUCLEOTIDE SEQUENCE [LARGE SCALE GENOMIC DNA]</scope>
    <source>
        <strain evidence="4">DTO 134E9</strain>
    </source>
</reference>
<name>A0A1L9RLN3_ASPWE</name>
<dbReference type="Gene3D" id="3.20.20.190">
    <property type="entry name" value="Phosphatidylinositol (PI) phosphodiesterase"/>
    <property type="match status" value="1"/>
</dbReference>
<feature type="chain" id="PRO_5012611942" description="Phosphatidylinositol-specific phospholipase C X domain-containing protein" evidence="2">
    <location>
        <begin position="20"/>
        <end position="440"/>
    </location>
</feature>
<protein>
    <recommendedName>
        <fullName evidence="5">Phosphatidylinositol-specific phospholipase C X domain-containing protein</fullName>
    </recommendedName>
</protein>
<dbReference type="PANTHER" id="PTHR13593:SF140">
    <property type="entry name" value="PLC-LIKE PHOSPHODIESTERASE"/>
    <property type="match status" value="1"/>
</dbReference>
<dbReference type="RefSeq" id="XP_040689531.1">
    <property type="nucleotide sequence ID" value="XM_040835467.1"/>
</dbReference>
<dbReference type="STRING" id="1073089.A0A1L9RLN3"/>
<sequence length="440" mass="48027">MLLSLQFLLCSLLLRGVFGEDTTTDTTVTTDSTDATTPTSSTTSGAYIVVESETVVAIPTGDYLSYTTTSTVSPEDGGTTPTPSASDTATTTEVVVTGTGSVNGTATTSSGAANTQACNGYTEFCERKYSNITMVTAHNSPFAKKNNIASNQNYDVTTQLNDGVRMLSFEAHYYKDDIYLCHSSCSLLNMGTLESYLTTVTNWMEDNPFEVVTILIVNSDYVSPSNFTSAIENSGLKDYAYEPWKVPMSRDDWPTLSNMIVNGKRAVVFMDYQADQSDIPYILDEFTQMWETPFSPLNTSFPCTRERPPGISDAQADERMYMINHNLNVEIVLDSVDILIPNSVKINVTNAYSGYGSLGLMANNCLAQWDRAPNFLLVDYYDQGSSPGSVFQVAAEMNNVTYNGDCCGTSTSFAGRVVDRLSGIALYGVSIMTVFTLYIF</sequence>
<feature type="signal peptide" evidence="2">
    <location>
        <begin position="1"/>
        <end position="19"/>
    </location>
</feature>
<gene>
    <name evidence="3" type="ORF">ASPWEDRAFT_41090</name>
</gene>
<dbReference type="InterPro" id="IPR017946">
    <property type="entry name" value="PLC-like_Pdiesterase_TIM-brl"/>
</dbReference>
<feature type="region of interest" description="Disordered" evidence="1">
    <location>
        <begin position="22"/>
        <end position="42"/>
    </location>
</feature>
<organism evidence="3 4">
    <name type="scientific">Aspergillus wentii DTO 134E9</name>
    <dbReference type="NCBI Taxonomy" id="1073089"/>
    <lineage>
        <taxon>Eukaryota</taxon>
        <taxon>Fungi</taxon>
        <taxon>Dikarya</taxon>
        <taxon>Ascomycota</taxon>
        <taxon>Pezizomycotina</taxon>
        <taxon>Eurotiomycetes</taxon>
        <taxon>Eurotiomycetidae</taxon>
        <taxon>Eurotiales</taxon>
        <taxon>Aspergillaceae</taxon>
        <taxon>Aspergillus</taxon>
        <taxon>Aspergillus subgen. Cremei</taxon>
    </lineage>
</organism>
<dbReference type="SUPFAM" id="SSF51695">
    <property type="entry name" value="PLC-like phosphodiesterases"/>
    <property type="match status" value="1"/>
</dbReference>
<dbReference type="GO" id="GO:0006629">
    <property type="term" value="P:lipid metabolic process"/>
    <property type="evidence" value="ECO:0007669"/>
    <property type="project" value="InterPro"/>
</dbReference>
<feature type="compositionally biased region" description="Low complexity" evidence="1">
    <location>
        <begin position="79"/>
        <end position="90"/>
    </location>
</feature>
<dbReference type="PANTHER" id="PTHR13593">
    <property type="match status" value="1"/>
</dbReference>
<feature type="region of interest" description="Disordered" evidence="1">
    <location>
        <begin position="68"/>
        <end position="90"/>
    </location>
</feature>
<accession>A0A1L9RLN3</accession>
<keyword evidence="4" id="KW-1185">Reference proteome</keyword>
<evidence type="ECO:0000256" key="1">
    <source>
        <dbReference type="SAM" id="MobiDB-lite"/>
    </source>
</evidence>
<evidence type="ECO:0000313" key="4">
    <source>
        <dbReference type="Proteomes" id="UP000184383"/>
    </source>
</evidence>
<dbReference type="EMBL" id="KV878212">
    <property type="protein sequence ID" value="OJJ35855.1"/>
    <property type="molecule type" value="Genomic_DNA"/>
</dbReference>
<dbReference type="OrthoDB" id="7984201at2759"/>
<dbReference type="Pfam" id="PF26146">
    <property type="entry name" value="PI-PLC_X"/>
    <property type="match status" value="1"/>
</dbReference>
<dbReference type="Proteomes" id="UP000184383">
    <property type="component" value="Unassembled WGS sequence"/>
</dbReference>
<proteinExistence type="predicted"/>
<dbReference type="GO" id="GO:0008081">
    <property type="term" value="F:phosphoric diester hydrolase activity"/>
    <property type="evidence" value="ECO:0007669"/>
    <property type="project" value="InterPro"/>
</dbReference>
<evidence type="ECO:0000256" key="2">
    <source>
        <dbReference type="SAM" id="SignalP"/>
    </source>
</evidence>
<dbReference type="GeneID" id="63751315"/>
<feature type="compositionally biased region" description="Low complexity" evidence="1">
    <location>
        <begin position="24"/>
        <end position="42"/>
    </location>
</feature>
<keyword evidence="2" id="KW-0732">Signal</keyword>
<evidence type="ECO:0000313" key="3">
    <source>
        <dbReference type="EMBL" id="OJJ35855.1"/>
    </source>
</evidence>
<dbReference type="VEuPathDB" id="FungiDB:ASPWEDRAFT_41090"/>